<sequence length="132" mass="15283">MSRNKEEQARMEGMAQALRIAKAKGIDGLEADLKMRNITGLPCAVSRAAMDECIMNIKYNVIDTFTILVAYTLHEKFGFGKTRLNRFIHDFNFQAECLDEDYCTWEDQIEILRQECGLDLSIRKNDKDVRVR</sequence>
<proteinExistence type="predicted"/>
<name>A0ABV1HZK3_9FIRM</name>
<reference evidence="1 2" key="1">
    <citation type="submission" date="2024-03" db="EMBL/GenBank/DDBJ databases">
        <title>Human intestinal bacterial collection.</title>
        <authorList>
            <person name="Pauvert C."/>
            <person name="Hitch T.C.A."/>
            <person name="Clavel T."/>
        </authorList>
    </citation>
    <scope>NUCLEOTIDE SEQUENCE [LARGE SCALE GENOMIC DNA]</scope>
    <source>
        <strain evidence="1 2">CLA-AA-H78B</strain>
    </source>
</reference>
<dbReference type="EMBL" id="JBBMFC010000008">
    <property type="protein sequence ID" value="MEQ2578367.1"/>
    <property type="molecule type" value="Genomic_DNA"/>
</dbReference>
<comment type="caution">
    <text evidence="1">The sequence shown here is derived from an EMBL/GenBank/DDBJ whole genome shotgun (WGS) entry which is preliminary data.</text>
</comment>
<protein>
    <submittedName>
        <fullName evidence="1">Uncharacterized protein</fullName>
    </submittedName>
</protein>
<dbReference type="Proteomes" id="UP001470288">
    <property type="component" value="Unassembled WGS sequence"/>
</dbReference>
<keyword evidence="2" id="KW-1185">Reference proteome</keyword>
<gene>
    <name evidence="1" type="ORF">WMO62_05830</name>
</gene>
<evidence type="ECO:0000313" key="1">
    <source>
        <dbReference type="EMBL" id="MEQ2578367.1"/>
    </source>
</evidence>
<organism evidence="1 2">
    <name type="scientific">Hominiventricola aquisgranensis</name>
    <dbReference type="NCBI Taxonomy" id="3133164"/>
    <lineage>
        <taxon>Bacteria</taxon>
        <taxon>Bacillati</taxon>
        <taxon>Bacillota</taxon>
        <taxon>Clostridia</taxon>
        <taxon>Lachnospirales</taxon>
        <taxon>Lachnospiraceae</taxon>
        <taxon>Hominiventricola</taxon>
    </lineage>
</organism>
<evidence type="ECO:0000313" key="2">
    <source>
        <dbReference type="Proteomes" id="UP001470288"/>
    </source>
</evidence>
<dbReference type="RefSeq" id="WP_349144092.1">
    <property type="nucleotide sequence ID" value="NZ_JBBMFC010000008.1"/>
</dbReference>
<accession>A0ABV1HZK3</accession>